<accession>A0A0A8YMP6</accession>
<name>A0A0A8YMP6_ARUDO</name>
<dbReference type="EMBL" id="GBRH01271017">
    <property type="protein sequence ID" value="JAD26878.1"/>
    <property type="molecule type" value="Transcribed_RNA"/>
</dbReference>
<reference evidence="1" key="2">
    <citation type="journal article" date="2015" name="Data Brief">
        <title>Shoot transcriptome of the giant reed, Arundo donax.</title>
        <authorList>
            <person name="Barrero R.A."/>
            <person name="Guerrero F.D."/>
            <person name="Moolhuijzen P."/>
            <person name="Goolsby J.A."/>
            <person name="Tidwell J."/>
            <person name="Bellgard S.E."/>
            <person name="Bellgard M.I."/>
        </authorList>
    </citation>
    <scope>NUCLEOTIDE SEQUENCE</scope>
    <source>
        <tissue evidence="1">Shoot tissue taken approximately 20 cm above the soil surface</tissue>
    </source>
</reference>
<sequence length="42" mass="4923">MVQIAPKSIKYPKNIKTTRTSGALSSEQCLWNRYYNITKLLY</sequence>
<proteinExistence type="predicted"/>
<dbReference type="AlphaFoldDB" id="A0A0A8YMP6"/>
<organism evidence="1">
    <name type="scientific">Arundo donax</name>
    <name type="common">Giant reed</name>
    <name type="synonym">Donax arundinaceus</name>
    <dbReference type="NCBI Taxonomy" id="35708"/>
    <lineage>
        <taxon>Eukaryota</taxon>
        <taxon>Viridiplantae</taxon>
        <taxon>Streptophyta</taxon>
        <taxon>Embryophyta</taxon>
        <taxon>Tracheophyta</taxon>
        <taxon>Spermatophyta</taxon>
        <taxon>Magnoliopsida</taxon>
        <taxon>Liliopsida</taxon>
        <taxon>Poales</taxon>
        <taxon>Poaceae</taxon>
        <taxon>PACMAD clade</taxon>
        <taxon>Arundinoideae</taxon>
        <taxon>Arundineae</taxon>
        <taxon>Arundo</taxon>
    </lineage>
</organism>
<protein>
    <submittedName>
        <fullName evidence="1">Uncharacterized protein</fullName>
    </submittedName>
</protein>
<evidence type="ECO:0000313" key="1">
    <source>
        <dbReference type="EMBL" id="JAD26878.1"/>
    </source>
</evidence>
<reference evidence="1" key="1">
    <citation type="submission" date="2014-09" db="EMBL/GenBank/DDBJ databases">
        <authorList>
            <person name="Magalhaes I.L.F."/>
            <person name="Oliveira U."/>
            <person name="Santos F.R."/>
            <person name="Vidigal T.H.D.A."/>
            <person name="Brescovit A.D."/>
            <person name="Santos A.J."/>
        </authorList>
    </citation>
    <scope>NUCLEOTIDE SEQUENCE</scope>
    <source>
        <tissue evidence="1">Shoot tissue taken approximately 20 cm above the soil surface</tissue>
    </source>
</reference>